<comment type="caution">
    <text evidence="2">The sequence shown here is derived from an EMBL/GenBank/DDBJ whole genome shotgun (WGS) entry which is preliminary data.</text>
</comment>
<accession>A0AAW1KNG0</accession>
<evidence type="ECO:0000313" key="2">
    <source>
        <dbReference type="EMBL" id="KAK9722576.1"/>
    </source>
</evidence>
<reference evidence="2 3" key="1">
    <citation type="journal article" date="2024" name="BMC Genomics">
        <title>De novo assembly and annotation of Popillia japonica's genome with initial clues to its potential as an invasive pest.</title>
        <authorList>
            <person name="Cucini C."/>
            <person name="Boschi S."/>
            <person name="Funari R."/>
            <person name="Cardaioli E."/>
            <person name="Iannotti N."/>
            <person name="Marturano G."/>
            <person name="Paoli F."/>
            <person name="Bruttini M."/>
            <person name="Carapelli A."/>
            <person name="Frati F."/>
            <person name="Nardi F."/>
        </authorList>
    </citation>
    <scope>NUCLEOTIDE SEQUENCE [LARGE SCALE GENOMIC DNA]</scope>
    <source>
        <strain evidence="2">DMR45628</strain>
    </source>
</reference>
<name>A0AAW1KNG0_POPJA</name>
<sequence>MIAATDPQEFIPSGRQQVLNHPGPVDPLSNKQDYVADDFLLRDFEKVSIVSTTSSEWWILRKTPDLYETSQISAKNNGNDCDKIGASPAEDVPDNSFSSKNTDPNCSNRRRTSDASTSKFLPKRFSNDFDTRSVANFKLQPLVCKSLYNFMEEELYIKGNIVIWSKGLSYNKDEDSTRETVCTYSSTYPVKHALWCTFYCERPIIENPLVAPELKPDEPTADPYFLLRKTYN</sequence>
<proteinExistence type="predicted"/>
<gene>
    <name evidence="2" type="ORF">QE152_g19639</name>
</gene>
<dbReference type="AlphaFoldDB" id="A0AAW1KNG0"/>
<feature type="region of interest" description="Disordered" evidence="1">
    <location>
        <begin position="1"/>
        <end position="29"/>
    </location>
</feature>
<feature type="region of interest" description="Disordered" evidence="1">
    <location>
        <begin position="77"/>
        <end position="115"/>
    </location>
</feature>
<keyword evidence="3" id="KW-1185">Reference proteome</keyword>
<protein>
    <submittedName>
        <fullName evidence="2">Uncharacterized protein</fullName>
    </submittedName>
</protein>
<evidence type="ECO:0000256" key="1">
    <source>
        <dbReference type="SAM" id="MobiDB-lite"/>
    </source>
</evidence>
<dbReference type="Proteomes" id="UP001458880">
    <property type="component" value="Unassembled WGS sequence"/>
</dbReference>
<organism evidence="2 3">
    <name type="scientific">Popillia japonica</name>
    <name type="common">Japanese beetle</name>
    <dbReference type="NCBI Taxonomy" id="7064"/>
    <lineage>
        <taxon>Eukaryota</taxon>
        <taxon>Metazoa</taxon>
        <taxon>Ecdysozoa</taxon>
        <taxon>Arthropoda</taxon>
        <taxon>Hexapoda</taxon>
        <taxon>Insecta</taxon>
        <taxon>Pterygota</taxon>
        <taxon>Neoptera</taxon>
        <taxon>Endopterygota</taxon>
        <taxon>Coleoptera</taxon>
        <taxon>Polyphaga</taxon>
        <taxon>Scarabaeiformia</taxon>
        <taxon>Scarabaeidae</taxon>
        <taxon>Rutelinae</taxon>
        <taxon>Popillia</taxon>
    </lineage>
</organism>
<evidence type="ECO:0000313" key="3">
    <source>
        <dbReference type="Proteomes" id="UP001458880"/>
    </source>
</evidence>
<feature type="compositionally biased region" description="Polar residues" evidence="1">
    <location>
        <begin position="95"/>
        <end position="107"/>
    </location>
</feature>
<dbReference type="EMBL" id="JASPKY010000187">
    <property type="protein sequence ID" value="KAK9722576.1"/>
    <property type="molecule type" value="Genomic_DNA"/>
</dbReference>